<comment type="caution">
    <text evidence="3">The sequence shown here is derived from an EMBL/GenBank/DDBJ whole genome shotgun (WGS) entry which is preliminary data.</text>
</comment>
<evidence type="ECO:0000256" key="1">
    <source>
        <dbReference type="ARBA" id="ARBA00004418"/>
    </source>
</evidence>
<dbReference type="GO" id="GO:0042597">
    <property type="term" value="C:periplasmic space"/>
    <property type="evidence" value="ECO:0007669"/>
    <property type="project" value="UniProtKB-SubCell"/>
</dbReference>
<dbReference type="Gene3D" id="3.40.190.10">
    <property type="entry name" value="Periplasmic binding protein-like II"/>
    <property type="match status" value="1"/>
</dbReference>
<organism evidence="3 4">
    <name type="scientific">Oceanidesulfovibrio marinus</name>
    <dbReference type="NCBI Taxonomy" id="370038"/>
    <lineage>
        <taxon>Bacteria</taxon>
        <taxon>Pseudomonadati</taxon>
        <taxon>Thermodesulfobacteriota</taxon>
        <taxon>Desulfovibrionia</taxon>
        <taxon>Desulfovibrionales</taxon>
        <taxon>Desulfovibrionaceae</taxon>
        <taxon>Oceanidesulfovibrio</taxon>
    </lineage>
</organism>
<dbReference type="InterPro" id="IPR050490">
    <property type="entry name" value="Bact_solute-bd_prot1"/>
</dbReference>
<evidence type="ECO:0000313" key="4">
    <source>
        <dbReference type="Proteomes" id="UP000434052"/>
    </source>
</evidence>
<proteinExistence type="inferred from homology"/>
<dbReference type="Proteomes" id="UP000434052">
    <property type="component" value="Unassembled WGS sequence"/>
</dbReference>
<evidence type="ECO:0000313" key="3">
    <source>
        <dbReference type="EMBL" id="TVM34511.1"/>
    </source>
</evidence>
<accession>A0A6P1ZH74</accession>
<dbReference type="PANTHER" id="PTHR43649:SF12">
    <property type="entry name" value="DIACETYLCHITOBIOSE BINDING PROTEIN DASA"/>
    <property type="match status" value="1"/>
</dbReference>
<dbReference type="PANTHER" id="PTHR43649">
    <property type="entry name" value="ARABINOSE-BINDING PROTEIN-RELATED"/>
    <property type="match status" value="1"/>
</dbReference>
<dbReference type="Pfam" id="PF13416">
    <property type="entry name" value="SBP_bac_8"/>
    <property type="match status" value="1"/>
</dbReference>
<sequence length="393" mass="44384">MRCFTMEYATMITLKGMTWDHPRGYAPLEKASELYRERHPEVEISWTRRSLQAFADRPLALMTKEYDLLIIDHPHVGEAERDQSLLPLNGQGYDDMLEEFSRRTVGPSYASYDYHGSVWALPVDAAAQVACWRPDLLDAPPRTWDEVVALAEKGQVTMPLKPIDAMASFCTLSANIGHPVGRDEGRLLDMDAGREVFRALLAVARHMEEQCFSNNPIEVLERMSRTTQFAYCPLLYGYNSYSREDVPNARIAFNDIPALGDNGPCGSMIGGAGIAVSSSCERRDVALDFAFFIMSGEAQSGFYFDAQGQPGHLDAWESDRTNRLSLDFFRNTRKTMDTCWLRPRYDGFLGFMDKAGNLVNATLRGQGDVDETLKQLEELYQASRGTRLDRDYD</sequence>
<protein>
    <recommendedName>
        <fullName evidence="5">Extracellular solute-binding protein</fullName>
    </recommendedName>
</protein>
<evidence type="ECO:0008006" key="5">
    <source>
        <dbReference type="Google" id="ProtNLM"/>
    </source>
</evidence>
<evidence type="ECO:0000256" key="2">
    <source>
        <dbReference type="ARBA" id="ARBA00008520"/>
    </source>
</evidence>
<dbReference type="AlphaFoldDB" id="A0A6P1ZH74"/>
<comment type="similarity">
    <text evidence="2">Belongs to the bacterial solute-binding protein 1 family.</text>
</comment>
<dbReference type="EMBL" id="QMIF01000004">
    <property type="protein sequence ID" value="TVM34511.1"/>
    <property type="molecule type" value="Genomic_DNA"/>
</dbReference>
<comment type="subcellular location">
    <subcellularLocation>
        <location evidence="1">Periplasm</location>
    </subcellularLocation>
</comment>
<name>A0A6P1ZH74_9BACT</name>
<dbReference type="SUPFAM" id="SSF53850">
    <property type="entry name" value="Periplasmic binding protein-like II"/>
    <property type="match status" value="1"/>
</dbReference>
<dbReference type="OrthoDB" id="9811622at2"/>
<dbReference type="InterPro" id="IPR006059">
    <property type="entry name" value="SBP"/>
</dbReference>
<gene>
    <name evidence="3" type="ORF">DQK91_08015</name>
</gene>
<reference evidence="3 4" key="1">
    <citation type="submission" date="2018-06" db="EMBL/GenBank/DDBJ databases">
        <title>Complete genome of Desulfovibrio marinus P48SEP.</title>
        <authorList>
            <person name="Crispim J.S."/>
            <person name="Vidigal P.M.P."/>
            <person name="Silva L.C.F."/>
            <person name="Araujo L.C."/>
            <person name="Laguardia C.N."/>
            <person name="Dias R.S."/>
            <person name="Sousa M.P."/>
            <person name="Paula S.O."/>
            <person name="Silva C."/>
        </authorList>
    </citation>
    <scope>NUCLEOTIDE SEQUENCE [LARGE SCALE GENOMIC DNA]</scope>
    <source>
        <strain evidence="3 4">P48SEP</strain>
    </source>
</reference>